<evidence type="ECO:0000259" key="4">
    <source>
        <dbReference type="PROSITE" id="PS50893"/>
    </source>
</evidence>
<feature type="compositionally biased region" description="Low complexity" evidence="1">
    <location>
        <begin position="170"/>
        <end position="181"/>
    </location>
</feature>
<name>A0A1E7FPD7_9STRA</name>
<keyword evidence="2" id="KW-1133">Transmembrane helix</keyword>
<dbReference type="InterPro" id="IPR027417">
    <property type="entry name" value="P-loop_NTPase"/>
</dbReference>
<feature type="compositionally biased region" description="Low complexity" evidence="1">
    <location>
        <begin position="119"/>
        <end position="129"/>
    </location>
</feature>
<feature type="compositionally biased region" description="Polar residues" evidence="1">
    <location>
        <begin position="236"/>
        <end position="247"/>
    </location>
</feature>
<feature type="region of interest" description="Disordered" evidence="1">
    <location>
        <begin position="658"/>
        <end position="681"/>
    </location>
</feature>
<feature type="compositionally biased region" description="Pro residues" evidence="1">
    <location>
        <begin position="92"/>
        <end position="114"/>
    </location>
</feature>
<keyword evidence="2" id="KW-0472">Membrane</keyword>
<dbReference type="GO" id="GO:0005524">
    <property type="term" value="F:ATP binding"/>
    <property type="evidence" value="ECO:0007669"/>
    <property type="project" value="InterPro"/>
</dbReference>
<dbReference type="GO" id="GO:0015421">
    <property type="term" value="F:ABC-type oligopeptide transporter activity"/>
    <property type="evidence" value="ECO:0007669"/>
    <property type="project" value="TreeGrafter"/>
</dbReference>
<evidence type="ECO:0000256" key="3">
    <source>
        <dbReference type="SAM" id="SignalP"/>
    </source>
</evidence>
<feature type="region of interest" description="Disordered" evidence="1">
    <location>
        <begin position="450"/>
        <end position="598"/>
    </location>
</feature>
<feature type="domain" description="ABC transporter" evidence="4">
    <location>
        <begin position="1142"/>
        <end position="1438"/>
    </location>
</feature>
<feature type="compositionally biased region" description="Basic and acidic residues" evidence="1">
    <location>
        <begin position="531"/>
        <end position="543"/>
    </location>
</feature>
<proteinExistence type="predicted"/>
<feature type="compositionally biased region" description="Low complexity" evidence="1">
    <location>
        <begin position="302"/>
        <end position="314"/>
    </location>
</feature>
<dbReference type="PANTHER" id="PTHR43394:SF1">
    <property type="entry name" value="ATP-BINDING CASSETTE SUB-FAMILY B MEMBER 10, MITOCHONDRIAL"/>
    <property type="match status" value="1"/>
</dbReference>
<feature type="chain" id="PRO_5009193448" description="ABC transporter domain-containing protein" evidence="3">
    <location>
        <begin position="18"/>
        <end position="1445"/>
    </location>
</feature>
<feature type="signal peptide" evidence="3">
    <location>
        <begin position="1"/>
        <end position="17"/>
    </location>
</feature>
<dbReference type="EMBL" id="KV784355">
    <property type="protein sequence ID" value="OEU20011.1"/>
    <property type="molecule type" value="Genomic_DNA"/>
</dbReference>
<evidence type="ECO:0000256" key="1">
    <source>
        <dbReference type="SAM" id="MobiDB-lite"/>
    </source>
</evidence>
<dbReference type="Pfam" id="PF00005">
    <property type="entry name" value="ABC_tran"/>
    <property type="match status" value="1"/>
</dbReference>
<dbReference type="InterPro" id="IPR003439">
    <property type="entry name" value="ABC_transporter-like_ATP-bd"/>
</dbReference>
<dbReference type="Gene3D" id="3.40.50.300">
    <property type="entry name" value="P-loop containing nucleotide triphosphate hydrolases"/>
    <property type="match status" value="1"/>
</dbReference>
<feature type="compositionally biased region" description="Low complexity" evidence="1">
    <location>
        <begin position="661"/>
        <end position="674"/>
    </location>
</feature>
<organism evidence="5 6">
    <name type="scientific">Fragilariopsis cylindrus CCMP1102</name>
    <dbReference type="NCBI Taxonomy" id="635003"/>
    <lineage>
        <taxon>Eukaryota</taxon>
        <taxon>Sar</taxon>
        <taxon>Stramenopiles</taxon>
        <taxon>Ochrophyta</taxon>
        <taxon>Bacillariophyta</taxon>
        <taxon>Bacillariophyceae</taxon>
        <taxon>Bacillariophycidae</taxon>
        <taxon>Bacillariales</taxon>
        <taxon>Bacillariaceae</taxon>
        <taxon>Fragilariopsis</taxon>
    </lineage>
</organism>
<evidence type="ECO:0000256" key="2">
    <source>
        <dbReference type="SAM" id="Phobius"/>
    </source>
</evidence>
<sequence length="1445" mass="158974">MICRMQFVLFMLFLLLALPPDVVVFVTATSSGGEGGGGRILSQIKPPPPPPPPPRSMMNLSTSSTISSASSTSSNSNSNDDKINNNNSNTVMPPPPPPPPKVKYVPPPPPPPPTSAVDQQARTQTTTTQPEEVENNSSMMSGMIRNAEKEGEGEIAIGNSRVVENEEDNTTTFPTSASAATIVEKSTKHEEESPPPSLFIASDKISEIAIAVEEESRQIRQYQEQQRINNKDDQAFTPQTPSSTNRYHQQQQIQNQYQHKNQQQQQQQQQQQHNMQPRVYQGRSDPRRRQQAPGSYAKQQHPSSSSTNPSSVVSSSTFIKGLWGKVERGLDELASIEETMSGRAHKLVNNAANTVVGSSSQLKKISPSTIRSLAQSGASAAAAAAPKSFGVVGNRGNRRRLSSASTPNPTSIPLKPYGQKYQIAREENERRNQQQKQKQTANILLSGKNNKLMSANGGATSSPYHPQQQPSSSGGNDGDGAGRPANNDQQRMMVEGNTNNRRTEPISSSYNSPLSSTSSQDFGSISNYDPSRPEPPKEQEPHSRSSRIPWDTSSSSESLKGQRYPTSPNNRQPSIGSPGPLTRPPEYSAQNKKHDQYDMPSWKRALRRLIPSIPDLGKLFRFRNRNDKYQYASLDAWDSTDEDEKVGGGGFFGFFRRSRSDSSPSSSSLSPPSFRSDRDDKIVDQQPPLIESMLARCQDGKTNSLLRDTDVRASNVIGRYQAVLDALVIVSIILGFKLITGFDDLLSLPQSLDDILSVTIPKIGSILNELIMGSWSFFAFLFAYLFKYTRERIFDRRIDTVASSTAASVKEESEYAQLYLRLMAATPMDRNLPSQLASASKKEVASVVSKARLNSYIGIVLASLTLMTVSGVGPILIAVSSTVTKLSLLQEWRQWPLPWETLLSASSSLMQNLFRTLEGYSTQAFRTILDNPMQFSFHLSMFASLLICSLLPRLEERRAVAAWANADDLNEDVATSNFESAEEWSRLGTSSASRLSMLSENGSVENALARWQASQVTPLEESLPNGPALSSLLRLMGYTVVAALASVLPLVVSHFLAGENPSLAKTFSILRWDSLFDVSLMQFFLLGLAYQTLQKVMEATEHISFIKKFQTDLVNTKKEMDDSNKRQADLKVMGSVSPSAGMVVRDLWAAHTTKRAWAVRGANLQCKNGEILAVLGDDGNGKTRLLTTLAEALTFPPKRTTTTNKVRGFIAICGVEVSKWDRMMLKRRLGILLSDVRMIADSASLFTGWTMEEILEPVGEHRPSSNPLQRTITSAEKSSMLLALKITGLYGTLLVRLPSKTSTIFTANEEDLRPTSLKPRSAVLSPGEWSKLILARVLAQTIYDNDNALASNDKIENSLIGSILLLDEPTMMHSEVEEGQLLRDLRLTGAATILTTNKWATGRFADQICVVKNGSIVEMGTHNELIARGPQQSLYAAKWHAMTIQ</sequence>
<keyword evidence="6" id="KW-1185">Reference proteome</keyword>
<feature type="region of interest" description="Disordered" evidence="1">
    <location>
        <begin position="220"/>
        <end position="314"/>
    </location>
</feature>
<keyword evidence="2" id="KW-0812">Transmembrane</keyword>
<dbReference type="SUPFAM" id="SSF52540">
    <property type="entry name" value="P-loop containing nucleoside triphosphate hydrolases"/>
    <property type="match status" value="1"/>
</dbReference>
<feature type="compositionally biased region" description="Polar residues" evidence="1">
    <location>
        <begin position="402"/>
        <end position="411"/>
    </location>
</feature>
<dbReference type="PANTHER" id="PTHR43394">
    <property type="entry name" value="ATP-DEPENDENT PERMEASE MDL1, MITOCHONDRIAL"/>
    <property type="match status" value="1"/>
</dbReference>
<keyword evidence="3" id="KW-0732">Signal</keyword>
<dbReference type="Proteomes" id="UP000095751">
    <property type="component" value="Unassembled WGS sequence"/>
</dbReference>
<feature type="compositionally biased region" description="Low complexity" evidence="1">
    <location>
        <begin position="507"/>
        <end position="519"/>
    </location>
</feature>
<feature type="region of interest" description="Disordered" evidence="1">
    <location>
        <begin position="162"/>
        <end position="201"/>
    </location>
</feature>
<feature type="region of interest" description="Disordered" evidence="1">
    <location>
        <begin position="390"/>
        <end position="418"/>
    </location>
</feature>
<feature type="compositionally biased region" description="Low complexity" evidence="1">
    <location>
        <begin position="56"/>
        <end position="90"/>
    </location>
</feature>
<accession>A0A1E7FPD7</accession>
<reference evidence="5 6" key="1">
    <citation type="submission" date="2016-09" db="EMBL/GenBank/DDBJ databases">
        <title>Extensive genetic diversity and differential bi-allelic expression allows diatom success in the polar Southern Ocean.</title>
        <authorList>
            <consortium name="DOE Joint Genome Institute"/>
            <person name="Mock T."/>
            <person name="Otillar R.P."/>
            <person name="Strauss J."/>
            <person name="Dupont C."/>
            <person name="Frickenhaus S."/>
            <person name="Maumus F."/>
            <person name="Mcmullan M."/>
            <person name="Sanges R."/>
            <person name="Schmutz J."/>
            <person name="Toseland A."/>
            <person name="Valas R."/>
            <person name="Veluchamy A."/>
            <person name="Ward B.J."/>
            <person name="Allen A."/>
            <person name="Barry K."/>
            <person name="Falciatore A."/>
            <person name="Ferrante M."/>
            <person name="Fortunato A.E."/>
            <person name="Gloeckner G."/>
            <person name="Gruber A."/>
            <person name="Hipkin R."/>
            <person name="Janech M."/>
            <person name="Kroth P."/>
            <person name="Leese F."/>
            <person name="Lindquist E."/>
            <person name="Lyon B.R."/>
            <person name="Martin J."/>
            <person name="Mayer C."/>
            <person name="Parker M."/>
            <person name="Quesneville H."/>
            <person name="Raymond J."/>
            <person name="Uhlig C."/>
            <person name="Valentin K.U."/>
            <person name="Worden A.Z."/>
            <person name="Armbrust E.V."/>
            <person name="Bowler C."/>
            <person name="Green B."/>
            <person name="Moulton V."/>
            <person name="Van Oosterhout C."/>
            <person name="Grigoriev I."/>
        </authorList>
    </citation>
    <scope>NUCLEOTIDE SEQUENCE [LARGE SCALE GENOMIC DNA]</scope>
    <source>
        <strain evidence="5 6">CCMP1102</strain>
    </source>
</reference>
<feature type="transmembrane region" description="Helical" evidence="2">
    <location>
        <begin position="856"/>
        <end position="879"/>
    </location>
</feature>
<dbReference type="KEGG" id="fcy:FRACYDRAFT_260192"/>
<protein>
    <recommendedName>
        <fullName evidence="4">ABC transporter domain-containing protein</fullName>
    </recommendedName>
</protein>
<feature type="transmembrane region" description="Helical" evidence="2">
    <location>
        <begin position="766"/>
        <end position="786"/>
    </location>
</feature>
<feature type="compositionally biased region" description="Pro residues" evidence="1">
    <location>
        <begin position="45"/>
        <end position="55"/>
    </location>
</feature>
<dbReference type="InterPro" id="IPR039421">
    <property type="entry name" value="Type_1_exporter"/>
</dbReference>
<dbReference type="GO" id="GO:0016887">
    <property type="term" value="F:ATP hydrolysis activity"/>
    <property type="evidence" value="ECO:0007669"/>
    <property type="project" value="InterPro"/>
</dbReference>
<dbReference type="InterPro" id="IPR017871">
    <property type="entry name" value="ABC_transporter-like_CS"/>
</dbReference>
<feature type="compositionally biased region" description="Polar residues" evidence="1">
    <location>
        <begin position="551"/>
        <end position="575"/>
    </location>
</feature>
<feature type="compositionally biased region" description="Low complexity" evidence="1">
    <location>
        <begin position="248"/>
        <end position="276"/>
    </location>
</feature>
<evidence type="ECO:0000313" key="6">
    <source>
        <dbReference type="Proteomes" id="UP000095751"/>
    </source>
</evidence>
<dbReference type="PROSITE" id="PS00211">
    <property type="entry name" value="ABC_TRANSPORTER_1"/>
    <property type="match status" value="1"/>
</dbReference>
<dbReference type="InParanoid" id="A0A1E7FPD7"/>
<feature type="compositionally biased region" description="Polar residues" evidence="1">
    <location>
        <begin position="520"/>
        <end position="529"/>
    </location>
</feature>
<evidence type="ECO:0000313" key="5">
    <source>
        <dbReference type="EMBL" id="OEU20011.1"/>
    </source>
</evidence>
<gene>
    <name evidence="5" type="ORF">FRACYDRAFT_260192</name>
</gene>
<dbReference type="PROSITE" id="PS50893">
    <property type="entry name" value="ABC_TRANSPORTER_2"/>
    <property type="match status" value="1"/>
</dbReference>
<feature type="region of interest" description="Disordered" evidence="1">
    <location>
        <begin position="31"/>
        <end position="139"/>
    </location>
</feature>
<feature type="compositionally biased region" description="Polar residues" evidence="1">
    <location>
        <begin position="450"/>
        <end position="465"/>
    </location>
</feature>
<dbReference type="OrthoDB" id="6500128at2759"/>